<evidence type="ECO:0000256" key="1">
    <source>
        <dbReference type="SAM" id="MobiDB-lite"/>
    </source>
</evidence>
<feature type="compositionally biased region" description="Basic and acidic residues" evidence="1">
    <location>
        <begin position="105"/>
        <end position="115"/>
    </location>
</feature>
<evidence type="ECO:0000313" key="2">
    <source>
        <dbReference type="EMBL" id="KAG0717090.1"/>
    </source>
</evidence>
<reference evidence="2" key="1">
    <citation type="submission" date="2020-07" db="EMBL/GenBank/DDBJ databases">
        <title>The High-quality genome of the commercially important snow crab, Chionoecetes opilio.</title>
        <authorList>
            <person name="Jeong J.-H."/>
            <person name="Ryu S."/>
        </authorList>
    </citation>
    <scope>NUCLEOTIDE SEQUENCE</scope>
    <source>
        <strain evidence="2">MADBK_172401_WGS</strain>
        <tissue evidence="2">Digestive gland</tissue>
    </source>
</reference>
<dbReference type="Proteomes" id="UP000770661">
    <property type="component" value="Unassembled WGS sequence"/>
</dbReference>
<evidence type="ECO:0000313" key="3">
    <source>
        <dbReference type="Proteomes" id="UP000770661"/>
    </source>
</evidence>
<keyword evidence="3" id="KW-1185">Reference proteome</keyword>
<proteinExistence type="predicted"/>
<gene>
    <name evidence="2" type="ORF">GWK47_055135</name>
</gene>
<dbReference type="EMBL" id="JACEEZ010018189">
    <property type="protein sequence ID" value="KAG0717090.1"/>
    <property type="molecule type" value="Genomic_DNA"/>
</dbReference>
<organism evidence="2 3">
    <name type="scientific">Chionoecetes opilio</name>
    <name type="common">Atlantic snow crab</name>
    <name type="synonym">Cancer opilio</name>
    <dbReference type="NCBI Taxonomy" id="41210"/>
    <lineage>
        <taxon>Eukaryota</taxon>
        <taxon>Metazoa</taxon>
        <taxon>Ecdysozoa</taxon>
        <taxon>Arthropoda</taxon>
        <taxon>Crustacea</taxon>
        <taxon>Multicrustacea</taxon>
        <taxon>Malacostraca</taxon>
        <taxon>Eumalacostraca</taxon>
        <taxon>Eucarida</taxon>
        <taxon>Decapoda</taxon>
        <taxon>Pleocyemata</taxon>
        <taxon>Brachyura</taxon>
        <taxon>Eubrachyura</taxon>
        <taxon>Majoidea</taxon>
        <taxon>Majidae</taxon>
        <taxon>Chionoecetes</taxon>
    </lineage>
</organism>
<dbReference type="AlphaFoldDB" id="A0A8J5CPF2"/>
<feature type="region of interest" description="Disordered" evidence="1">
    <location>
        <begin position="93"/>
        <end position="115"/>
    </location>
</feature>
<accession>A0A8J5CPF2</accession>
<name>A0A8J5CPF2_CHIOP</name>
<comment type="caution">
    <text evidence="2">The sequence shown here is derived from an EMBL/GenBank/DDBJ whole genome shotgun (WGS) entry which is preliminary data.</text>
</comment>
<protein>
    <submittedName>
        <fullName evidence="2">Uncharacterized protein</fullName>
    </submittedName>
</protein>
<sequence>MSTSVEQHHLFRVLAGDATTTCRVLIFHLDASSTFNITMIMRKLEHAELWKQPQTRIVVLGGRKGGKQILLAHSFRNIVHGLYLIVHQRRQANTTHHGRQLKPRQTHETTQKGEHMRSFNGHKFKIVSVGYIPYVDYTRNKEEPGTTITLTKMPGCLQLVHVIKTLNFT</sequence>
<dbReference type="OrthoDB" id="6394866at2759"/>